<dbReference type="CDD" id="cd00081">
    <property type="entry name" value="Hint"/>
    <property type="match status" value="2"/>
</dbReference>
<dbReference type="SUPFAM" id="SSF49785">
    <property type="entry name" value="Galactose-binding domain-like"/>
    <property type="match status" value="1"/>
</dbReference>
<comment type="caution">
    <text evidence="2">The sequence shown here is derived from an EMBL/GenBank/DDBJ whole genome shotgun (WGS) entry which is preliminary data.</text>
</comment>
<proteinExistence type="predicted"/>
<dbReference type="InterPro" id="IPR006141">
    <property type="entry name" value="Intein_N"/>
</dbReference>
<dbReference type="InterPro" id="IPR008979">
    <property type="entry name" value="Galactose-bd-like_sf"/>
</dbReference>
<dbReference type="PANTHER" id="PTHR12125">
    <property type="entry name" value="F-BOX ONLY PROTEIN 6-LIKE PROTEIN"/>
    <property type="match status" value="1"/>
</dbReference>
<evidence type="ECO:0000313" key="3">
    <source>
        <dbReference type="Proteomes" id="UP001589774"/>
    </source>
</evidence>
<feature type="domain" description="FBA" evidence="1">
    <location>
        <begin position="3063"/>
        <end position="3242"/>
    </location>
</feature>
<dbReference type="Gene3D" id="2.170.16.10">
    <property type="entry name" value="Hedgehog/Intein (Hint) domain"/>
    <property type="match status" value="3"/>
</dbReference>
<dbReference type="Gene3D" id="2.60.120.260">
    <property type="entry name" value="Galactose-binding domain-like"/>
    <property type="match status" value="1"/>
</dbReference>
<organism evidence="2 3">
    <name type="scientific">Olivibacter oleidegradans</name>
    <dbReference type="NCBI Taxonomy" id="760123"/>
    <lineage>
        <taxon>Bacteria</taxon>
        <taxon>Pseudomonadati</taxon>
        <taxon>Bacteroidota</taxon>
        <taxon>Sphingobacteriia</taxon>
        <taxon>Sphingobacteriales</taxon>
        <taxon>Sphingobacteriaceae</taxon>
        <taxon>Olivibacter</taxon>
    </lineage>
</organism>
<dbReference type="Pfam" id="PF05203">
    <property type="entry name" value="Hom_end_hint"/>
    <property type="match status" value="2"/>
</dbReference>
<protein>
    <submittedName>
        <fullName evidence="2">Hint domain-containing homing endonuclease</fullName>
    </submittedName>
</protein>
<dbReference type="EMBL" id="JBHLWO010000002">
    <property type="protein sequence ID" value="MFC0320168.1"/>
    <property type="molecule type" value="Genomic_DNA"/>
</dbReference>
<dbReference type="InterPro" id="IPR003587">
    <property type="entry name" value="Hint_dom_N"/>
</dbReference>
<keyword evidence="2" id="KW-0378">Hydrolase</keyword>
<gene>
    <name evidence="2" type="ORF">ACFFI0_17720</name>
</gene>
<dbReference type="PROSITE" id="PS51114">
    <property type="entry name" value="FBA"/>
    <property type="match status" value="1"/>
</dbReference>
<reference evidence="2 3" key="1">
    <citation type="submission" date="2024-09" db="EMBL/GenBank/DDBJ databases">
        <authorList>
            <person name="Sun Q."/>
            <person name="Mori K."/>
        </authorList>
    </citation>
    <scope>NUCLEOTIDE SEQUENCE [LARGE SCALE GENOMIC DNA]</scope>
    <source>
        <strain evidence="2 3">CCM 7765</strain>
    </source>
</reference>
<dbReference type="Pfam" id="PF04300">
    <property type="entry name" value="FBA"/>
    <property type="match status" value="1"/>
</dbReference>
<dbReference type="InterPro" id="IPR036844">
    <property type="entry name" value="Hint_dom_sf"/>
</dbReference>
<evidence type="ECO:0000259" key="1">
    <source>
        <dbReference type="PROSITE" id="PS51114"/>
    </source>
</evidence>
<dbReference type="GO" id="GO:0004519">
    <property type="term" value="F:endonuclease activity"/>
    <property type="evidence" value="ECO:0007669"/>
    <property type="project" value="UniProtKB-KW"/>
</dbReference>
<keyword evidence="2" id="KW-0540">Nuclease</keyword>
<evidence type="ECO:0000313" key="2">
    <source>
        <dbReference type="EMBL" id="MFC0320168.1"/>
    </source>
</evidence>
<name>A0ABV6HMN6_9SPHI</name>
<dbReference type="PANTHER" id="PTHR12125:SF5">
    <property type="entry name" value="F-BOX DOMAIN-CONTAINING PROTEIN"/>
    <property type="match status" value="1"/>
</dbReference>
<dbReference type="RefSeq" id="WP_377477381.1">
    <property type="nucleotide sequence ID" value="NZ_JBHLWO010000002.1"/>
</dbReference>
<dbReference type="Proteomes" id="UP001589774">
    <property type="component" value="Unassembled WGS sequence"/>
</dbReference>
<dbReference type="SMART" id="SM01198">
    <property type="entry name" value="FBA"/>
    <property type="match status" value="1"/>
</dbReference>
<dbReference type="SMART" id="SM00306">
    <property type="entry name" value="HintN"/>
    <property type="match status" value="2"/>
</dbReference>
<sequence length="3515" mass="379119">MGLLDTFRTTLQERLSDGKLAIYAADFGANSQIFLSTLNTDTLNFTATSISPEGSPLLVTGQAALWNLSSSLQAQLTVIEKNETLQFSIQHQEALTGWSFPDSFPDLQNTYFDNLDLQQTWLIGCSYAHAIELPSANLEAGLNFISNSTTTAALASLQQLNTAIQTVALRGMIQTGEAATQVSLQAHLEQPINLQLTTTTLLLQSGNEQALNLAYLKGTYQKENFTYPVAVEVPTTLDLLDQLYITLNERLKDGQLTIFDTDFGDVVAPLFDAAVFAQTLQLSNASLEQTRDQLTINGYTQIYNLTNQPIRIQVVETDNQRLDFTLHISPLPDDWLPSTSFPQTQSELFDGLILSEKAMIASSYAQQNVAPIGALDPGLNLYWVASLNEGSLAVLRNIYTTEDALALRGKVTQKSDGYQLRMNSELAGTLSIAPIGLEAATLVSPILSLSSEVAAANQVVNTAFVSGMYTLSASFNYPAKLTLPNAANTNWYLSNDTTEGIQLATMEDAIRLAGGNALSGIFPPSLTSLLQLHVGGNYIQFDPSTQLWAQFFAAITFLPNEDGTARYWQILTSPNIAVGGFQFGLSTTFVPSEDNPAPFILQAFVSGEIAIGSVTNLKVVMQIPLEGNWTLRISADNVQLPTLTDLANFIWPQGGHSEQDILAPLPEGLVDSSLNIAINEIAIAFNPFTPALSSVSFDLSQIGSWKILADFEVYGWDVNMFVDVAANYTITGLLHGFMKIGTVADMEISMPIPAGETGWTISLKPGSTIEFPGIGELLKLIGGSSDGLPASFNTFGNFSLTQLRIQFMPQPANIKNFQFALKGKQDWVVLPDFLSFSSVYASLNISQEDKGYNSTGTFNAFVHIFNNAIWIQAYRDDLAKNWQFTLAVKDTIHLPGLSDLANWMLPAVVVEYIPETFMPFGKGFDLTALNISFNITTEILEKIDFTIVNSAPWHAIGNLLVFDNARIESSVQVVPEDPNHSTLTMHLGVTLFVSSAPIVFTADYSSEAPHWVFTASLLSEERFNFDAFLQAIHLNELFVIPNSIGLPTLTIRTLEGRMTPETGNFQASGSIIVMPSTPPANNQTADWTVPFLGLELKMFGLDAEVALKSLEPEDPANKNFYKANLRALLDMNSLQVLLTLQLGSAGIDTIFTGTLTVNEIASLQISTFGDGLVADQPDTDQTSWSVLTPNDMQAVNYAQAFVYFNQTQNQFFLYGAIANFGDAILLAQKTADGDERGYLFAFALAENFKFSSLFSALAPIDNILLVRNASIAITSYTLPSVADLVQQVDQILSINNKPGTVQNPIKQGNLPTDTLEKGVHLYAQLLFTGPLFAVFTQLDADSTSGLDVTLYAFISTQAEPNQGSAKTIFRAVIAPFSIISGIVQFSGANEDPGVLLEYTQTASTEFKLNGTISFQVFGETYAFIGNLLVNKDQTHFTLTTTPDTSVTIQLFPENLPPVFVLRDLGLDVLYYFQTETRKEKQLELQVSGRIELLAAIFLQANLYLLNGNPMLASVSLSQDFSISSLIGNLVGNGQAWPTDFFDIVFKANSDQSPSRVYYYDAQADPAHFAGNGFVNGYNLEATIDLTFLYTISLQLRINVQKDIGMEASLGLSGPISIFILELAGKQKANEGNKQYISGPLLTLNTKAETPVFGFATGFNFFEYPFGTADISIGSKSLSNGRTETKIGAKLTADEAVPIFGNLSIDFTYCQSEGFVVNNWPSFTQLYESIQKIIDIADEVSKLMKATDPTFVCGAIVDLVADVAYSNQFTMTPSFDTVEDEGGEYTLYFVLDGQFSVLVANQQVSTIDFPDTVRIPLPDNTSFDDLGNYIAAALKESASSFVKSLVNNGAQWAQLAAVLFVEQAAELAAQWLCEGLIDALTAEAIAAGAAAVTSAGGVAALAAGGAAAAAAITAGAVAAAAIFSSCFTAGTEVILADGSVKPIELIGIGDQLLGYDGQINTVVAYDRPLLGKRKLYAFNDGPFFVTAEHPFLTETGWKAIDPEATKRENPNLPVTKLEGGDKLLLANGQRLVLSLIRSVEADFHTPLYNFKLSGNNTYFANKLLAHNKGSTCFIAGTQVLLIDGSTKPIEQVQLGDKLLGMDGQINEVIGFDHPLLGNRKLYALNKGDYFVTAEHPFYTTEGWKAIDPLATAAENPSLQVGMLEVGDILALINGKQEELLSIDSTEADPLTPLYNFLLTGNNSYHANGYLVHNKGGGGGNDPDPEKPSFASPPLSLAGTTLTAQWNGASYAVGYELAFYDPNGQQIGTIQQFGMNTYQGSETISLQFNGGSYRADLRSTRDSKKSDWVSVTIPKLADPHDVQLSYTPNDDKLAISWAQDGATNFEITVFNTADGMACWQSPAQTSPITTTTENWVPGTYAAKVTATKQHNAAVVPSQSVQSGNTMQKLHAVSAFTLAANQQSLQASWQDSQTGVDHYLLEVIQGTDKQQYSIPKDDRNYSVDTYNLAAGNVNAILWAIGNGVNTINAPAATSNNLSKLASPETVGSMLDKQAGYIQCNWSAVDGVVTYAVRVVDEKEASVCYVDNIAPNTLQSDISLTSLQGSGTSLTVQVKACGNAQILDGNPTSSPENINRAIMPSAPTLSIVDGKVVTDWEQVNPNQGYTANLYSSEELADTSSFATDQNHWEILPDLFDGDIGPFSARVLTLADAQTINSGLSASSNMVERQATPQEVQLSWLISATAEEDGPGGAKITTTQELRVSWAQTEPSVQILVEVQEVDTPTVLARRTVSGTSNSCSWPADGLPSLPNGIYRAWAQILGDANKLNSLPGESDPVTIINLPAPSLQALLIKDGNEIQAELAQLSKEATGYEAQLLADATPLGEIIPMQLAESDPPKYQANFTIPDETGNTFTVQARAIKEGYAPSAWQPAPNTVARLAATEPASLSLTANKLSATLSQEVANATAYWAQLVIDGTPSNEATQMVKEDNIGYTASYTLDTSVAGKDIQVRTHATASNFIDSIWTLSDVIHYNPIETPQAPLLSLAGDTLKIIPQDQWLAATHYEAQLVDPNNGMPLNPQPPIQYDEQGAKVLLSDLKADTAYIARIRALNPAPPQLLQNGDASADFSGWNILENGGNGWAIEDGPAKSCPGTTSQHNFVTSYLWCKKAQTIDLIANGFTAAQLDEAPLITVADWISSRSDCNGIYRMYIELRDTNNQAIARFDSGEVIAPSTPDWVYKWERIAHQFTDYGKGVRSVYFEHSGKDTKFWRGHYGSKMTGAVVYLTLPYPGAPGPWSALSEPIITPAAGNPASLSIVAGNNQAVPRTNLTHIPGGQAFFQPLIIAVRDDKGVGVPGVEVTFSVGEFPKSMAVQIDPGGAAKTVKILTDSSGFARLEKLSGNSVICYYDQGDFTIIAAGFGQAQTYSLTVLPTPPLPPLPNAKLTIISGNDQKLARTAGGGGPISAKFTPMVVLVTDEHDRPIANAYVSLGPFEQPTGMAVQVDPSGAYPTMVQTDQNGIARFEKFYGGYSVYAYYAIGRFSVKAGVNEGPAVTFTCEVTA</sequence>
<dbReference type="PROSITE" id="PS50817">
    <property type="entry name" value="INTEIN_N_TER"/>
    <property type="match status" value="2"/>
</dbReference>
<dbReference type="InterPro" id="IPR039752">
    <property type="entry name" value="F-box_only"/>
</dbReference>
<accession>A0ABV6HMN6</accession>
<dbReference type="SUPFAM" id="SSF51294">
    <property type="entry name" value="Hedgehog/intein (Hint) domain"/>
    <property type="match status" value="2"/>
</dbReference>
<dbReference type="InterPro" id="IPR007397">
    <property type="entry name" value="F-box-assoc_dom"/>
</dbReference>
<keyword evidence="3" id="KW-1185">Reference proteome</keyword>
<keyword evidence="2" id="KW-0255">Endonuclease</keyword>
<dbReference type="InterPro" id="IPR007868">
    <property type="entry name" value="Hom_end_hint"/>
</dbReference>